<feature type="transmembrane region" description="Helical" evidence="1">
    <location>
        <begin position="41"/>
        <end position="58"/>
    </location>
</feature>
<protein>
    <submittedName>
        <fullName evidence="2">Uncharacterized protein</fullName>
    </submittedName>
</protein>
<keyword evidence="3" id="KW-1185">Reference proteome</keyword>
<dbReference type="Proteomes" id="UP000272528">
    <property type="component" value="Chromosome"/>
</dbReference>
<feature type="transmembrane region" description="Helical" evidence="1">
    <location>
        <begin position="12"/>
        <end position="35"/>
    </location>
</feature>
<reference evidence="3" key="1">
    <citation type="submission" date="2018-12" db="EMBL/GenBank/DDBJ databases">
        <title>Genome sequence of Peanibacillus sp.</title>
        <authorList>
            <person name="Subramani G."/>
            <person name="Srinivasan S."/>
            <person name="Kim M.K."/>
        </authorList>
    </citation>
    <scope>NUCLEOTIDE SEQUENCE [LARGE SCALE GENOMIC DNA]</scope>
    <source>
        <strain evidence="3">18JY67-1</strain>
    </source>
</reference>
<keyword evidence="1" id="KW-0472">Membrane</keyword>
<dbReference type="KEGG" id="palb:EJC50_08915"/>
<accession>A0A3S9A1Z2</accession>
<evidence type="ECO:0000313" key="2">
    <source>
        <dbReference type="EMBL" id="AZN39749.1"/>
    </source>
</evidence>
<gene>
    <name evidence="2" type="ORF">EJC50_08915</name>
</gene>
<organism evidence="2 3">
    <name type="scientific">Paenibacillus albus</name>
    <dbReference type="NCBI Taxonomy" id="2495582"/>
    <lineage>
        <taxon>Bacteria</taxon>
        <taxon>Bacillati</taxon>
        <taxon>Bacillota</taxon>
        <taxon>Bacilli</taxon>
        <taxon>Bacillales</taxon>
        <taxon>Paenibacillaceae</taxon>
        <taxon>Paenibacillus</taxon>
    </lineage>
</organism>
<dbReference type="AlphaFoldDB" id="A0A3S9A1Z2"/>
<proteinExistence type="predicted"/>
<dbReference type="PROSITE" id="PS51257">
    <property type="entry name" value="PROKAR_LIPOPROTEIN"/>
    <property type="match status" value="1"/>
</dbReference>
<evidence type="ECO:0000256" key="1">
    <source>
        <dbReference type="SAM" id="Phobius"/>
    </source>
</evidence>
<dbReference type="OrthoDB" id="2618830at2"/>
<dbReference type="RefSeq" id="WP_126014636.1">
    <property type="nucleotide sequence ID" value="NZ_CP034437.1"/>
</dbReference>
<keyword evidence="1" id="KW-0812">Transmembrane</keyword>
<evidence type="ECO:0000313" key="3">
    <source>
        <dbReference type="Proteomes" id="UP000272528"/>
    </source>
</evidence>
<dbReference type="EMBL" id="CP034437">
    <property type="protein sequence ID" value="AZN39749.1"/>
    <property type="molecule type" value="Genomic_DNA"/>
</dbReference>
<keyword evidence="1" id="KW-1133">Transmembrane helix</keyword>
<name>A0A3S9A1Z2_9BACL</name>
<sequence length="139" mass="15673">MGRSLGTWLIRLLITMFTVVFIYPAIAFACLVIGFTPSWRSGLLMLVSALLLRIILKWEMRQMKPMRRSAGVQQLSHFPGRYEEEASPPPLSDIYYDIASDLREQERIMIIINKRPQGDNGHPANCRCQSCSGGAASTK</sequence>